<dbReference type="InterPro" id="IPR002104">
    <property type="entry name" value="Integrase_catalytic"/>
</dbReference>
<sequence>MTAAGRGGGGFSRKNNMRPLTTRQVERIIRTAALKSIGRPVHPHVLRHTFASKLMSVCNERIVQELLGHQSITSTQIYTHPNEDDKKKAIQDVEKDNVQSVFELKKLP</sequence>
<accession>X1Q3W7</accession>
<dbReference type="GO" id="GO:0015074">
    <property type="term" value="P:DNA integration"/>
    <property type="evidence" value="ECO:0007669"/>
    <property type="project" value="InterPro"/>
</dbReference>
<dbReference type="EMBL" id="BARW01003062">
    <property type="protein sequence ID" value="GAI62918.1"/>
    <property type="molecule type" value="Genomic_DNA"/>
</dbReference>
<feature type="region of interest" description="Disordered" evidence="2">
    <location>
        <begin position="1"/>
        <end position="21"/>
    </location>
</feature>
<keyword evidence="1" id="KW-0233">DNA recombination</keyword>
<reference evidence="4" key="1">
    <citation type="journal article" date="2014" name="Front. Microbiol.">
        <title>High frequency of phylogenetically diverse reductive dehalogenase-homologous genes in deep subseafloor sedimentary metagenomes.</title>
        <authorList>
            <person name="Kawai M."/>
            <person name="Futagami T."/>
            <person name="Toyoda A."/>
            <person name="Takaki Y."/>
            <person name="Nishi S."/>
            <person name="Hori S."/>
            <person name="Arai W."/>
            <person name="Tsubouchi T."/>
            <person name="Morono Y."/>
            <person name="Uchiyama I."/>
            <person name="Ito T."/>
            <person name="Fujiyama A."/>
            <person name="Inagaki F."/>
            <person name="Takami H."/>
        </authorList>
    </citation>
    <scope>NUCLEOTIDE SEQUENCE</scope>
    <source>
        <strain evidence="4">Expedition CK06-06</strain>
    </source>
</reference>
<gene>
    <name evidence="4" type="ORF">S12H4_08051</name>
</gene>
<feature type="compositionally biased region" description="Gly residues" evidence="2">
    <location>
        <begin position="1"/>
        <end position="11"/>
    </location>
</feature>
<dbReference type="AlphaFoldDB" id="X1Q3W7"/>
<dbReference type="InterPro" id="IPR011010">
    <property type="entry name" value="DNA_brk_join_enz"/>
</dbReference>
<dbReference type="InterPro" id="IPR013762">
    <property type="entry name" value="Integrase-like_cat_sf"/>
</dbReference>
<comment type="caution">
    <text evidence="4">The sequence shown here is derived from an EMBL/GenBank/DDBJ whole genome shotgun (WGS) entry which is preliminary data.</text>
</comment>
<evidence type="ECO:0000256" key="1">
    <source>
        <dbReference type="ARBA" id="ARBA00023172"/>
    </source>
</evidence>
<dbReference type="GO" id="GO:0003677">
    <property type="term" value="F:DNA binding"/>
    <property type="evidence" value="ECO:0007669"/>
    <property type="project" value="InterPro"/>
</dbReference>
<organism evidence="4">
    <name type="scientific">marine sediment metagenome</name>
    <dbReference type="NCBI Taxonomy" id="412755"/>
    <lineage>
        <taxon>unclassified sequences</taxon>
        <taxon>metagenomes</taxon>
        <taxon>ecological metagenomes</taxon>
    </lineage>
</organism>
<protein>
    <recommendedName>
        <fullName evidence="3">Tyr recombinase domain-containing protein</fullName>
    </recommendedName>
</protein>
<dbReference type="Pfam" id="PF00589">
    <property type="entry name" value="Phage_integrase"/>
    <property type="match status" value="1"/>
</dbReference>
<dbReference type="GO" id="GO:0006310">
    <property type="term" value="P:DNA recombination"/>
    <property type="evidence" value="ECO:0007669"/>
    <property type="project" value="UniProtKB-KW"/>
</dbReference>
<evidence type="ECO:0000256" key="2">
    <source>
        <dbReference type="SAM" id="MobiDB-lite"/>
    </source>
</evidence>
<proteinExistence type="predicted"/>
<evidence type="ECO:0000259" key="3">
    <source>
        <dbReference type="PROSITE" id="PS51898"/>
    </source>
</evidence>
<dbReference type="Gene3D" id="1.10.443.10">
    <property type="entry name" value="Intergrase catalytic core"/>
    <property type="match status" value="1"/>
</dbReference>
<dbReference type="PROSITE" id="PS51898">
    <property type="entry name" value="TYR_RECOMBINASE"/>
    <property type="match status" value="1"/>
</dbReference>
<feature type="domain" description="Tyr recombinase" evidence="3">
    <location>
        <begin position="1"/>
        <end position="91"/>
    </location>
</feature>
<name>X1Q3W7_9ZZZZ</name>
<evidence type="ECO:0000313" key="4">
    <source>
        <dbReference type="EMBL" id="GAI62918.1"/>
    </source>
</evidence>
<dbReference type="SUPFAM" id="SSF56349">
    <property type="entry name" value="DNA breaking-rejoining enzymes"/>
    <property type="match status" value="1"/>
</dbReference>